<proteinExistence type="inferred from homology"/>
<dbReference type="NCBIfam" id="TIGR01780">
    <property type="entry name" value="SSADH"/>
    <property type="match status" value="1"/>
</dbReference>
<dbReference type="InterPro" id="IPR016163">
    <property type="entry name" value="Ald_DH_C"/>
</dbReference>
<evidence type="ECO:0000256" key="2">
    <source>
        <dbReference type="ARBA" id="ARBA00023002"/>
    </source>
</evidence>
<evidence type="ECO:0000313" key="4">
    <source>
        <dbReference type="EMBL" id="MEK8128305.1"/>
    </source>
</evidence>
<evidence type="ECO:0000256" key="1">
    <source>
        <dbReference type="ARBA" id="ARBA00009986"/>
    </source>
</evidence>
<dbReference type="InterPro" id="IPR015590">
    <property type="entry name" value="Aldehyde_DH_dom"/>
</dbReference>
<feature type="domain" description="Aldehyde dehydrogenase" evidence="3">
    <location>
        <begin position="11"/>
        <end position="471"/>
    </location>
</feature>
<dbReference type="CDD" id="cd07103">
    <property type="entry name" value="ALDH_F5_SSADH_GabD"/>
    <property type="match status" value="1"/>
</dbReference>
<dbReference type="PANTHER" id="PTHR43353:SF5">
    <property type="entry name" value="SUCCINATE-SEMIALDEHYDE DEHYDROGENASE, MITOCHONDRIAL"/>
    <property type="match status" value="1"/>
</dbReference>
<accession>A0ABU9DHG9</accession>
<dbReference type="EMBL" id="JBBPCC010000005">
    <property type="protein sequence ID" value="MEK8128305.1"/>
    <property type="molecule type" value="Genomic_DNA"/>
</dbReference>
<dbReference type="SUPFAM" id="SSF53720">
    <property type="entry name" value="ALDH-like"/>
    <property type="match status" value="1"/>
</dbReference>
<gene>
    <name evidence="4" type="ORF">WMW72_10355</name>
</gene>
<evidence type="ECO:0000313" key="5">
    <source>
        <dbReference type="Proteomes" id="UP001469365"/>
    </source>
</evidence>
<dbReference type="InterPro" id="IPR016162">
    <property type="entry name" value="Ald_DH_N"/>
</dbReference>
<dbReference type="Pfam" id="PF00171">
    <property type="entry name" value="Aldedh"/>
    <property type="match status" value="1"/>
</dbReference>
<evidence type="ECO:0000259" key="3">
    <source>
        <dbReference type="Pfam" id="PF00171"/>
    </source>
</evidence>
<dbReference type="InterPro" id="IPR016161">
    <property type="entry name" value="Ald_DH/histidinol_DH"/>
</dbReference>
<dbReference type="EC" id="1.2.1.-" evidence="4"/>
<reference evidence="4 5" key="1">
    <citation type="submission" date="2024-04" db="EMBL/GenBank/DDBJ databases">
        <title>draft genome sequnece of Paenibacillus filicis.</title>
        <authorList>
            <person name="Kim D.-U."/>
        </authorList>
    </citation>
    <scope>NUCLEOTIDE SEQUENCE [LARGE SCALE GENOMIC DNA]</scope>
    <source>
        <strain evidence="4 5">KACC14197</strain>
    </source>
</reference>
<dbReference type="InterPro" id="IPR050740">
    <property type="entry name" value="Aldehyde_DH_Superfamily"/>
</dbReference>
<dbReference type="Gene3D" id="3.40.309.10">
    <property type="entry name" value="Aldehyde Dehydrogenase, Chain A, domain 2"/>
    <property type="match status" value="1"/>
</dbReference>
<dbReference type="Proteomes" id="UP001469365">
    <property type="component" value="Unassembled WGS sequence"/>
</dbReference>
<dbReference type="PANTHER" id="PTHR43353">
    <property type="entry name" value="SUCCINATE-SEMIALDEHYDE DEHYDROGENASE, MITOCHONDRIAL"/>
    <property type="match status" value="1"/>
</dbReference>
<comment type="caution">
    <text evidence="4">The sequence shown here is derived from an EMBL/GenBank/DDBJ whole genome shotgun (WGS) entry which is preliminary data.</text>
</comment>
<dbReference type="InterPro" id="IPR016160">
    <property type="entry name" value="Ald_DH_CS_CYS"/>
</dbReference>
<comment type="similarity">
    <text evidence="1">Belongs to the aldehyde dehydrogenase family.</text>
</comment>
<sequence length="478" mass="52374">MRGLLYINGKWEEPSRGAYFPTYNPATGEQVGEAADGSREDVQRAVEAASQAFPVWSHMTALERADLMMDCYHRINEEFEQLAEILTVEQGKPLQEARNELVYANSFFRWFAEEARRIYGDTVPANSQDKRLLVIRQPVGVVGAISTWNFPQAMVTRKIAPALAAGCTIVVKPAKHTPLNAVALFNIFEKVGFPPGVLNLITTSTSSEVGDEFLTNPAIRKITFTGSTEVGKYLIKRSADQVKKVSMELGGHAPFIVFADADLEDAVNGVIGSKFRNAGQTCICANRVYVERSVKETFEALLVEKVNQLKLGDGLDPGTSIGPLIDEGAVEKSKEHVADAVSKGAKVLTGGKRAERKGQFFEPTILSDVNENMLICQEETFGPVAPLMVFDSEEEVIARANNVPYGLASYFYTKDLSRAFRVSEKLQYGIVGLNDPFPSVAQAPFGGVKESGIGREGGKEGIADFLETKYISMKIYSE</sequence>
<dbReference type="RefSeq" id="WP_341415372.1">
    <property type="nucleotide sequence ID" value="NZ_JBBPCC010000005.1"/>
</dbReference>
<dbReference type="InterPro" id="IPR010102">
    <property type="entry name" value="Succ_semiAld_DH"/>
</dbReference>
<protein>
    <submittedName>
        <fullName evidence="4">NAD-dependent succinate-semialdehyde dehydrogenase</fullName>
        <ecNumber evidence="4">1.2.1.-</ecNumber>
    </submittedName>
</protein>
<keyword evidence="5" id="KW-1185">Reference proteome</keyword>
<dbReference type="PROSITE" id="PS00070">
    <property type="entry name" value="ALDEHYDE_DEHYDR_CYS"/>
    <property type="match status" value="1"/>
</dbReference>
<name>A0ABU9DHG9_9BACL</name>
<dbReference type="GO" id="GO:0016491">
    <property type="term" value="F:oxidoreductase activity"/>
    <property type="evidence" value="ECO:0007669"/>
    <property type="project" value="UniProtKB-KW"/>
</dbReference>
<dbReference type="Gene3D" id="3.40.605.10">
    <property type="entry name" value="Aldehyde Dehydrogenase, Chain A, domain 1"/>
    <property type="match status" value="1"/>
</dbReference>
<organism evidence="4 5">
    <name type="scientific">Paenibacillus filicis</name>
    <dbReference type="NCBI Taxonomy" id="669464"/>
    <lineage>
        <taxon>Bacteria</taxon>
        <taxon>Bacillati</taxon>
        <taxon>Bacillota</taxon>
        <taxon>Bacilli</taxon>
        <taxon>Bacillales</taxon>
        <taxon>Paenibacillaceae</taxon>
        <taxon>Paenibacillus</taxon>
    </lineage>
</organism>
<keyword evidence="2 4" id="KW-0560">Oxidoreductase</keyword>